<comment type="caution">
    <text evidence="1">The sequence shown here is derived from an EMBL/GenBank/DDBJ whole genome shotgun (WGS) entry which is preliminary data.</text>
</comment>
<sequence>MGHRKHMQLKDWTMAEEWAQKAAAAWVDGFTTPRVGTVDSVVQAKIGEGFWDPDALEDILRYVEEEKSRACRATKSISSKCDFNGICASATEKKKDAPGQNRVFADWVEYYGAFWLVVLGDDHEHPSVTNCKISVKQMKSWKKKWLHAEPGEQSAPQKGDRHAEDDDNFCLRALDALIAPLQRQSKPGDLLVLLATGILHSIPLHALWLPSRMLLRSEIQSCTETASRYSGNAVGTRAKRMAMEVCRLLRCDRDREWAFVGVYEGKRGRTFYADEQTETYSFIFRTVKVSIHRGPLGTE</sequence>
<dbReference type="Proteomes" id="UP000742024">
    <property type="component" value="Unassembled WGS sequence"/>
</dbReference>
<dbReference type="EMBL" id="SRPR01000216">
    <property type="protein sequence ID" value="KAG5956192.1"/>
    <property type="molecule type" value="Genomic_DNA"/>
</dbReference>
<organism evidence="1 2">
    <name type="scientific">Claviceps arundinis</name>
    <dbReference type="NCBI Taxonomy" id="1623583"/>
    <lineage>
        <taxon>Eukaryota</taxon>
        <taxon>Fungi</taxon>
        <taxon>Dikarya</taxon>
        <taxon>Ascomycota</taxon>
        <taxon>Pezizomycotina</taxon>
        <taxon>Sordariomycetes</taxon>
        <taxon>Hypocreomycetidae</taxon>
        <taxon>Hypocreales</taxon>
        <taxon>Clavicipitaceae</taxon>
        <taxon>Claviceps</taxon>
    </lineage>
</organism>
<evidence type="ECO:0000313" key="1">
    <source>
        <dbReference type="EMBL" id="KAG5956192.1"/>
    </source>
</evidence>
<proteinExistence type="predicted"/>
<accession>A0ABQ7P7U8</accession>
<keyword evidence="2" id="KW-1185">Reference proteome</keyword>
<evidence type="ECO:0000313" key="2">
    <source>
        <dbReference type="Proteomes" id="UP000742024"/>
    </source>
</evidence>
<gene>
    <name evidence="1" type="ORF">E4U57_002795</name>
</gene>
<reference evidence="1 2" key="1">
    <citation type="journal article" date="2020" name="bioRxiv">
        <title>Whole genome comparisons of ergot fungi reveals the divergence and evolution of species within the genus Claviceps are the result of varying mechanisms driving genome evolution and host range expansion.</title>
        <authorList>
            <person name="Wyka S.A."/>
            <person name="Mondo S.J."/>
            <person name="Liu M."/>
            <person name="Dettman J."/>
            <person name="Nalam V."/>
            <person name="Broders K.D."/>
        </authorList>
    </citation>
    <scope>NUCLEOTIDE SEQUENCE [LARGE SCALE GENOMIC DNA]</scope>
    <source>
        <strain evidence="1 2">LM583</strain>
    </source>
</reference>
<name>A0ABQ7P7U8_9HYPO</name>
<protein>
    <submittedName>
        <fullName evidence="1">Uncharacterized protein</fullName>
    </submittedName>
</protein>